<sequence length="103" mass="11510">MRNPIRDLSPEDRALLRRHMRKPVLTFLALLGLLAVNVALGATVPFAYTWALELAVVTVMVALILLVSMEVLEEPPLVKLFSVLGFFWVAIMVGMTLTDYLAR</sequence>
<keyword evidence="3" id="KW-1185">Reference proteome</keyword>
<dbReference type="AlphaFoldDB" id="A0A2U8VN10"/>
<dbReference type="Proteomes" id="UP000246058">
    <property type="component" value="Chromosome"/>
</dbReference>
<dbReference type="EMBL" id="CP029551">
    <property type="protein sequence ID" value="AWN34782.1"/>
    <property type="molecule type" value="Genomic_DNA"/>
</dbReference>
<protein>
    <submittedName>
        <fullName evidence="2">Oxidase</fullName>
    </submittedName>
</protein>
<keyword evidence="1" id="KW-1133">Transmembrane helix</keyword>
<feature type="transmembrane region" description="Helical" evidence="1">
    <location>
        <begin position="80"/>
        <end position="102"/>
    </location>
</feature>
<accession>A0A2U8VN10</accession>
<keyword evidence="1" id="KW-0472">Membrane</keyword>
<organism evidence="2 3">
    <name type="scientific">Methylobacterium radiodurans</name>
    <dbReference type="NCBI Taxonomy" id="2202828"/>
    <lineage>
        <taxon>Bacteria</taxon>
        <taxon>Pseudomonadati</taxon>
        <taxon>Pseudomonadota</taxon>
        <taxon>Alphaproteobacteria</taxon>
        <taxon>Hyphomicrobiales</taxon>
        <taxon>Methylobacteriaceae</taxon>
        <taxon>Methylobacterium</taxon>
    </lineage>
</organism>
<name>A0A2U8VN10_9HYPH</name>
<evidence type="ECO:0000256" key="1">
    <source>
        <dbReference type="SAM" id="Phobius"/>
    </source>
</evidence>
<keyword evidence="1" id="KW-0812">Transmembrane</keyword>
<evidence type="ECO:0000313" key="2">
    <source>
        <dbReference type="EMBL" id="AWN34782.1"/>
    </source>
</evidence>
<dbReference type="KEGG" id="meti:DK427_02690"/>
<evidence type="ECO:0000313" key="3">
    <source>
        <dbReference type="Proteomes" id="UP000246058"/>
    </source>
</evidence>
<proteinExistence type="predicted"/>
<feature type="transmembrane region" description="Helical" evidence="1">
    <location>
        <begin position="51"/>
        <end position="68"/>
    </location>
</feature>
<dbReference type="RefSeq" id="WP_109949915.1">
    <property type="nucleotide sequence ID" value="NZ_CP029551.1"/>
</dbReference>
<gene>
    <name evidence="2" type="ORF">DK427_02690</name>
</gene>
<dbReference type="OrthoDB" id="7916717at2"/>
<reference evidence="2 3" key="1">
    <citation type="submission" date="2018-05" db="EMBL/GenBank/DDBJ databases">
        <title>Complete Genome Sequence of Methylobacterium sp. 17Sr1-43.</title>
        <authorList>
            <person name="Srinivasan S."/>
        </authorList>
    </citation>
    <scope>NUCLEOTIDE SEQUENCE [LARGE SCALE GENOMIC DNA]</scope>
    <source>
        <strain evidence="2 3">17Sr1-43</strain>
    </source>
</reference>